<dbReference type="Proteomes" id="UP001165083">
    <property type="component" value="Unassembled WGS sequence"/>
</dbReference>
<protein>
    <submittedName>
        <fullName evidence="1">Unnamed protein product</fullName>
    </submittedName>
</protein>
<sequence>MAVWLTQESSLKVQWLSTARWKNSASIEPKQAAHTTGATDAGCNLFDINKTLCTSDCQFSSGVYERLVALRTARKHAVRIVLVAGSEG</sequence>
<organism evidence="1 2">
    <name type="scientific">Phytophthora lilii</name>
    <dbReference type="NCBI Taxonomy" id="2077276"/>
    <lineage>
        <taxon>Eukaryota</taxon>
        <taxon>Sar</taxon>
        <taxon>Stramenopiles</taxon>
        <taxon>Oomycota</taxon>
        <taxon>Peronosporomycetes</taxon>
        <taxon>Peronosporales</taxon>
        <taxon>Peronosporaceae</taxon>
        <taxon>Phytophthora</taxon>
    </lineage>
</organism>
<proteinExistence type="predicted"/>
<dbReference type="AlphaFoldDB" id="A0A9W6WSV1"/>
<reference evidence="1" key="1">
    <citation type="submission" date="2023-04" db="EMBL/GenBank/DDBJ databases">
        <title>Phytophthora lilii NBRC 32176.</title>
        <authorList>
            <person name="Ichikawa N."/>
            <person name="Sato H."/>
            <person name="Tonouchi N."/>
        </authorList>
    </citation>
    <scope>NUCLEOTIDE SEQUENCE</scope>
    <source>
        <strain evidence="1">NBRC 32176</strain>
    </source>
</reference>
<name>A0A9W6WSV1_9STRA</name>
<evidence type="ECO:0000313" key="1">
    <source>
        <dbReference type="EMBL" id="GMF25857.1"/>
    </source>
</evidence>
<accession>A0A9W6WSV1</accession>
<dbReference type="EMBL" id="BSXW01000574">
    <property type="protein sequence ID" value="GMF25857.1"/>
    <property type="molecule type" value="Genomic_DNA"/>
</dbReference>
<evidence type="ECO:0000313" key="2">
    <source>
        <dbReference type="Proteomes" id="UP001165083"/>
    </source>
</evidence>
<comment type="caution">
    <text evidence="1">The sequence shown here is derived from an EMBL/GenBank/DDBJ whole genome shotgun (WGS) entry which is preliminary data.</text>
</comment>
<gene>
    <name evidence="1" type="ORF">Plil01_001071500</name>
</gene>
<keyword evidence="2" id="KW-1185">Reference proteome</keyword>